<keyword evidence="7 9" id="KW-0811">Translocation</keyword>
<dbReference type="NCBIfam" id="TIGR00916">
    <property type="entry name" value="2A0604s01"/>
    <property type="match status" value="1"/>
</dbReference>
<feature type="transmembrane region" description="Helical" evidence="9">
    <location>
        <begin position="249"/>
        <end position="267"/>
    </location>
</feature>
<feature type="domain" description="SecDF P1 head subdomain" evidence="13">
    <location>
        <begin position="126"/>
        <end position="225"/>
    </location>
</feature>
<evidence type="ECO:0000259" key="11">
    <source>
        <dbReference type="Pfam" id="PF02355"/>
    </source>
</evidence>
<evidence type="ECO:0000256" key="5">
    <source>
        <dbReference type="ARBA" id="ARBA00022927"/>
    </source>
</evidence>
<dbReference type="InterPro" id="IPR005665">
    <property type="entry name" value="SecF_bac"/>
</dbReference>
<dbReference type="Pfam" id="PF22599">
    <property type="entry name" value="SecDF_P1_head"/>
    <property type="match status" value="1"/>
</dbReference>
<evidence type="ECO:0000259" key="13">
    <source>
        <dbReference type="Pfam" id="PF22599"/>
    </source>
</evidence>
<sequence length="717" mass="76874">MNDRKKGILHIALILAAIAVCSYVAMVGIGKAHKGSVGNIRLGLDLAGGVSITYQAKGDKAPSQEKMDDTVYKMQKRVENYSTEAQVYQEGDRRINIDIPGVTNANEILEALGKAGSIQFVDESGNIIIDGSHIVDAQAATQTSQMTGLNDNVVQLKLNAKGAELFKAGTEANLGKTIAIVYDGEVISAPSVGVVIENGEAVIQGQRTYEEAEELASIIRIGALPLELEEIQSQTVGAKLGLEAINTSLLAGIIGFICIIIFMIALYRIPGVAASIALILYITAEMVVLNGMDVTLTLPGIAGIILSIGMAVDANVIIFTRIKEELATGKTVRSSIKLGFDKALSAIVDGNVTTLIAAAVLWFKGTGTVKGFAQTLAVGIVLSMITALFITKLLLNAFYSLGCDDVKFYGVQKERKTWNFVGNVKKTYAVSLILIVVGIAALFVNRSQIGGVLNYGLDFKGGTSTEITFKEPLSDELQKKVEQTFMDVAGSTVIIDKIEDSNTLRVKTDELSLDKRQALEKTLVTEYGVDAGNDIKTESISATVSKEMKSDAVISVIIAGICMLIYIWVRFKNIFFGAGAVFALLHDVLIVLMVYAVSRISVGNTFIACMLTIVGYSINATIVIYDRIRENKATMLKKDTMADVVNLSISQTFSRSINTSITTLIMVVMLAILGVESVREFAIPLIAGIVAGGYSSICIAGTLWYFLNGKEGKKVSK</sequence>
<dbReference type="EMBL" id="LNAM01000187">
    <property type="protein sequence ID" value="KSV58028.1"/>
    <property type="molecule type" value="Genomic_DNA"/>
</dbReference>
<feature type="domain" description="Protein export membrane protein SecD/SecF C-terminal" evidence="11">
    <location>
        <begin position="228"/>
        <end position="396"/>
    </location>
</feature>
<dbReference type="InterPro" id="IPR054384">
    <property type="entry name" value="SecDF_P1_head"/>
</dbReference>
<comment type="function">
    <text evidence="9">Part of the Sec protein translocase complex. Interacts with the SecYEG preprotein conducting channel. SecDF uses the proton motive force (PMF) to complete protein translocation after the ATP-dependent function of SecA.</text>
</comment>
<feature type="transmembrane region" description="Helical" evidence="9">
    <location>
        <begin position="574"/>
        <end position="597"/>
    </location>
</feature>
<comment type="caution">
    <text evidence="14">The sequence shown here is derived from an EMBL/GenBank/DDBJ whole genome shotgun (WGS) entry which is preliminary data.</text>
</comment>
<dbReference type="GO" id="GO:0043952">
    <property type="term" value="P:protein transport by the Sec complex"/>
    <property type="evidence" value="ECO:0007669"/>
    <property type="project" value="UniProtKB-UniRule"/>
</dbReference>
<feature type="transmembrane region" description="Helical" evidence="9">
    <location>
        <begin position="657"/>
        <end position="675"/>
    </location>
</feature>
<name>A0A0V8QC12_9FIRM</name>
<feature type="transmembrane region" description="Helical" evidence="9">
    <location>
        <begin position="603"/>
        <end position="625"/>
    </location>
</feature>
<evidence type="ECO:0000256" key="4">
    <source>
        <dbReference type="ARBA" id="ARBA00022692"/>
    </source>
</evidence>
<keyword evidence="15" id="KW-1185">Reference proteome</keyword>
<dbReference type="Pfam" id="PF21760">
    <property type="entry name" value="SecD_1st"/>
    <property type="match status" value="1"/>
</dbReference>
<dbReference type="GO" id="GO:0065002">
    <property type="term" value="P:intracellular protein transmembrane transport"/>
    <property type="evidence" value="ECO:0007669"/>
    <property type="project" value="UniProtKB-UniRule"/>
</dbReference>
<dbReference type="InterPro" id="IPR048634">
    <property type="entry name" value="SecD_SecF_C"/>
</dbReference>
<dbReference type="NCBIfam" id="TIGR01129">
    <property type="entry name" value="secD"/>
    <property type="match status" value="1"/>
</dbReference>
<keyword evidence="2 9" id="KW-0813">Transport</keyword>
<dbReference type="InterPro" id="IPR022646">
    <property type="entry name" value="SecD/SecF_CS"/>
</dbReference>
<dbReference type="HAMAP" id="MF_01463_B">
    <property type="entry name" value="SecD_B"/>
    <property type="match status" value="1"/>
</dbReference>
<evidence type="ECO:0000256" key="2">
    <source>
        <dbReference type="ARBA" id="ARBA00022448"/>
    </source>
</evidence>
<dbReference type="InterPro" id="IPR005791">
    <property type="entry name" value="SecD"/>
</dbReference>
<feature type="transmembrane region" description="Helical" evidence="9">
    <location>
        <begin position="681"/>
        <end position="707"/>
    </location>
</feature>
<comment type="subunit">
    <text evidence="9">Forms a complex with SecF. Part of the essential Sec protein translocation apparatus which comprises SecA, SecYEG and auxiliary proteins SecDF. Other proteins may also be involved.</text>
</comment>
<dbReference type="FunFam" id="1.20.1640.10:FF:000004">
    <property type="entry name" value="Protein translocase subunit SecD"/>
    <property type="match status" value="1"/>
</dbReference>
<evidence type="ECO:0000313" key="15">
    <source>
        <dbReference type="Proteomes" id="UP000054874"/>
    </source>
</evidence>
<evidence type="ECO:0000256" key="9">
    <source>
        <dbReference type="HAMAP-Rule" id="MF_01463"/>
    </source>
</evidence>
<accession>A0A0V8QC12</accession>
<feature type="transmembrane region" description="Helical" evidence="9">
    <location>
        <begin position="375"/>
        <end position="395"/>
    </location>
</feature>
<dbReference type="InterPro" id="IPR055344">
    <property type="entry name" value="SecD_SecF_C_bact"/>
</dbReference>
<dbReference type="Pfam" id="PF02355">
    <property type="entry name" value="SecD_SecF_C"/>
    <property type="match status" value="2"/>
</dbReference>
<evidence type="ECO:0000256" key="1">
    <source>
        <dbReference type="ARBA" id="ARBA00004651"/>
    </source>
</evidence>
<comment type="subcellular location">
    <subcellularLocation>
        <location evidence="1 9">Cell membrane</location>
        <topology evidence="1 9">Multi-pass membrane protein</topology>
    </subcellularLocation>
</comment>
<dbReference type="STRING" id="290052.ASU35_14250"/>
<evidence type="ECO:0000256" key="8">
    <source>
        <dbReference type="ARBA" id="ARBA00023136"/>
    </source>
</evidence>
<dbReference type="GO" id="GO:0006605">
    <property type="term" value="P:protein targeting"/>
    <property type="evidence" value="ECO:0007669"/>
    <property type="project" value="UniProtKB-UniRule"/>
</dbReference>
<keyword evidence="8 9" id="KW-0472">Membrane</keyword>
<dbReference type="RefSeq" id="WP_058353730.1">
    <property type="nucleotide sequence ID" value="NZ_CABMMD010000187.1"/>
</dbReference>
<dbReference type="PANTHER" id="PTHR30081">
    <property type="entry name" value="PROTEIN-EXPORT MEMBRANE PROTEIN SEC"/>
    <property type="match status" value="1"/>
</dbReference>
<dbReference type="HAMAP" id="MF_01464_B">
    <property type="entry name" value="SecF_B"/>
    <property type="match status" value="1"/>
</dbReference>
<comment type="similarity">
    <text evidence="9">Belongs to the SecD/SecF family. SecD subfamily.</text>
</comment>
<gene>
    <name evidence="9" type="primary">secD</name>
    <name evidence="10" type="synonym">secF</name>
    <name evidence="14" type="ORF">ASU35_14250</name>
</gene>
<dbReference type="NCBIfam" id="TIGR00966">
    <property type="entry name" value="transloc_SecF"/>
    <property type="match status" value="1"/>
</dbReference>
<dbReference type="Pfam" id="PF07549">
    <property type="entry name" value="Sec_GG"/>
    <property type="match status" value="2"/>
</dbReference>
<dbReference type="OrthoDB" id="9805019at2"/>
<evidence type="ECO:0000256" key="7">
    <source>
        <dbReference type="ARBA" id="ARBA00023010"/>
    </source>
</evidence>
<proteinExistence type="inferred from homology"/>
<evidence type="ECO:0000259" key="12">
    <source>
        <dbReference type="Pfam" id="PF21760"/>
    </source>
</evidence>
<dbReference type="GO" id="GO:0005886">
    <property type="term" value="C:plasma membrane"/>
    <property type="evidence" value="ECO:0007669"/>
    <property type="project" value="UniProtKB-SubCell"/>
</dbReference>
<reference evidence="14 15" key="1">
    <citation type="submission" date="2015-11" db="EMBL/GenBank/DDBJ databases">
        <title>Butyribacter intestini gen. nov., sp. nov., a butyric acid-producing bacterium of the family Lachnospiraceae isolated from the human faeces.</title>
        <authorList>
            <person name="Zou Y."/>
            <person name="Xue W."/>
            <person name="Luo G."/>
            <person name="Lv M."/>
        </authorList>
    </citation>
    <scope>NUCLEOTIDE SEQUENCE [LARGE SCALE GENOMIC DNA]</scope>
    <source>
        <strain evidence="14 15">ACET-33324</strain>
    </source>
</reference>
<feature type="transmembrane region" description="Helical" evidence="9">
    <location>
        <begin position="552"/>
        <end position="569"/>
    </location>
</feature>
<evidence type="ECO:0000256" key="3">
    <source>
        <dbReference type="ARBA" id="ARBA00022475"/>
    </source>
</evidence>
<keyword evidence="4 9" id="KW-0812">Transmembrane</keyword>
<feature type="transmembrane region" description="Helical" evidence="9">
    <location>
        <begin position="272"/>
        <end position="289"/>
    </location>
</feature>
<dbReference type="AlphaFoldDB" id="A0A0V8QC12"/>
<comment type="similarity">
    <text evidence="10">Belongs to the SecD/SecF family. SecF subfamily.</text>
</comment>
<feature type="domain" description="Protein translocase subunit SecDF P1" evidence="12">
    <location>
        <begin position="68"/>
        <end position="123"/>
    </location>
</feature>
<keyword evidence="5 9" id="KW-0653">Protein transport</keyword>
<dbReference type="SUPFAM" id="SSF82866">
    <property type="entry name" value="Multidrug efflux transporter AcrB transmembrane domain"/>
    <property type="match status" value="2"/>
</dbReference>
<dbReference type="PRINTS" id="PR01755">
    <property type="entry name" value="SECFTRNLCASE"/>
</dbReference>
<feature type="transmembrane region" description="Helical" evidence="9">
    <location>
        <begin position="301"/>
        <end position="322"/>
    </location>
</feature>
<comment type="caution">
    <text evidence="9">Lacks conserved residue(s) required for the propagation of feature annotation.</text>
</comment>
<dbReference type="GO" id="GO:0015450">
    <property type="term" value="F:protein-transporting ATPase activity"/>
    <property type="evidence" value="ECO:0007669"/>
    <property type="project" value="InterPro"/>
</dbReference>
<dbReference type="Gene3D" id="3.30.70.3220">
    <property type="match status" value="1"/>
</dbReference>
<feature type="transmembrane region" description="Helical" evidence="9">
    <location>
        <begin position="343"/>
        <end position="363"/>
    </location>
</feature>
<comment type="subunit">
    <text evidence="10">Forms a complex with SecD. Part of the essential Sec protein translocation apparatus which comprises SecA, SecYEG and auxiliary proteins SecDF. Other proteins may also be involved.</text>
</comment>
<dbReference type="Proteomes" id="UP000054874">
    <property type="component" value="Unassembled WGS sequence"/>
</dbReference>
<dbReference type="InterPro" id="IPR022813">
    <property type="entry name" value="SecD/SecF_arch_bac"/>
</dbReference>
<evidence type="ECO:0000256" key="10">
    <source>
        <dbReference type="HAMAP-Rule" id="MF_01464"/>
    </source>
</evidence>
<dbReference type="PANTHER" id="PTHR30081:SF1">
    <property type="entry name" value="PROTEIN TRANSLOCASE SUBUNIT SECD"/>
    <property type="match status" value="1"/>
</dbReference>
<feature type="domain" description="Protein export membrane protein SecD/SecF C-terminal" evidence="11">
    <location>
        <begin position="531"/>
        <end position="708"/>
    </location>
</feature>
<evidence type="ECO:0000313" key="14">
    <source>
        <dbReference type="EMBL" id="KSV58028.1"/>
    </source>
</evidence>
<dbReference type="InterPro" id="IPR048631">
    <property type="entry name" value="SecD_1st"/>
</dbReference>
<keyword evidence="3 9" id="KW-1003">Cell membrane</keyword>
<protein>
    <recommendedName>
        <fullName evidence="9 10">Multifunctional fusion protein</fullName>
    </recommendedName>
    <domain>
        <recommendedName>
            <fullName evidence="9">Protein translocase subunit SecD</fullName>
        </recommendedName>
    </domain>
    <domain>
        <recommendedName>
            <fullName evidence="10">Protein-export membrane protein SecF</fullName>
        </recommendedName>
    </domain>
</protein>
<feature type="transmembrane region" description="Helical" evidence="9">
    <location>
        <begin position="7"/>
        <end position="29"/>
    </location>
</feature>
<evidence type="ECO:0000256" key="6">
    <source>
        <dbReference type="ARBA" id="ARBA00022989"/>
    </source>
</evidence>
<organism evidence="14 15">
    <name type="scientific">Acetivibrio ethanolgignens</name>
    <dbReference type="NCBI Taxonomy" id="290052"/>
    <lineage>
        <taxon>Bacteria</taxon>
        <taxon>Bacillati</taxon>
        <taxon>Bacillota</taxon>
        <taxon>Clostridia</taxon>
        <taxon>Eubacteriales</taxon>
        <taxon>Oscillospiraceae</taxon>
        <taxon>Acetivibrio</taxon>
    </lineage>
</organism>
<dbReference type="InterPro" id="IPR022645">
    <property type="entry name" value="SecD/SecF_bac"/>
</dbReference>
<feature type="transmembrane region" description="Helical" evidence="9">
    <location>
        <begin position="427"/>
        <end position="444"/>
    </location>
</feature>
<dbReference type="Gene3D" id="1.20.1640.10">
    <property type="entry name" value="Multidrug efflux transporter AcrB transmembrane domain"/>
    <property type="match status" value="2"/>
</dbReference>
<keyword evidence="6 9" id="KW-1133">Transmembrane helix</keyword>